<dbReference type="EMBL" id="OX395133">
    <property type="protein sequence ID" value="CAI5781127.1"/>
    <property type="molecule type" value="Genomic_DNA"/>
</dbReference>
<keyword evidence="4" id="KW-0593">Phospholipase A2 inhibitor</keyword>
<evidence type="ECO:0000256" key="4">
    <source>
        <dbReference type="ARBA" id="ARBA00023005"/>
    </source>
</evidence>
<feature type="domain" description="Phospholipase A2 inhibitor N-terminal" evidence="7">
    <location>
        <begin position="21"/>
        <end position="82"/>
    </location>
</feature>
<evidence type="ECO:0000256" key="3">
    <source>
        <dbReference type="ARBA" id="ARBA00022525"/>
    </source>
</evidence>
<dbReference type="GO" id="GO:0019834">
    <property type="term" value="F:phospholipase A2 inhibitor activity"/>
    <property type="evidence" value="ECO:0007669"/>
    <property type="project" value="UniProtKB-KW"/>
</dbReference>
<organism evidence="8 9">
    <name type="scientific">Podarcis lilfordi</name>
    <name type="common">Lilford's wall lizard</name>
    <dbReference type="NCBI Taxonomy" id="74358"/>
    <lineage>
        <taxon>Eukaryota</taxon>
        <taxon>Metazoa</taxon>
        <taxon>Chordata</taxon>
        <taxon>Craniata</taxon>
        <taxon>Vertebrata</taxon>
        <taxon>Euteleostomi</taxon>
        <taxon>Lepidosauria</taxon>
        <taxon>Squamata</taxon>
        <taxon>Bifurcata</taxon>
        <taxon>Unidentata</taxon>
        <taxon>Episquamata</taxon>
        <taxon>Laterata</taxon>
        <taxon>Lacertibaenia</taxon>
        <taxon>Lacertidae</taxon>
        <taxon>Podarcis</taxon>
    </lineage>
</organism>
<sequence length="119" mass="12657">MKPLLGPFFCSLLLTTGTSLQCEVCGAIGKTCSSDKVDCPAGEDTCATYSYAPSPPNINITTFRKLCLTEAGCRNATKDIGKVFENVGLLIKVECNKASEAAPFVFLTLSGLLLMKILL</sequence>
<evidence type="ECO:0000256" key="5">
    <source>
        <dbReference type="ARBA" id="ARBA00023157"/>
    </source>
</evidence>
<dbReference type="InterPro" id="IPR004126">
    <property type="entry name" value="PLipase_A2_inh_N"/>
</dbReference>
<keyword evidence="5" id="KW-1015">Disulfide bond</keyword>
<evidence type="ECO:0000313" key="8">
    <source>
        <dbReference type="EMBL" id="CAI5781127.1"/>
    </source>
</evidence>
<comment type="similarity">
    <text evidence="2">Belongs to the CNF-like-inhibitor family.</text>
</comment>
<name>A0AA35KMU3_9SAUR</name>
<dbReference type="InterPro" id="IPR045860">
    <property type="entry name" value="Snake_toxin-like_sf"/>
</dbReference>
<evidence type="ECO:0000256" key="2">
    <source>
        <dbReference type="ARBA" id="ARBA00006570"/>
    </source>
</evidence>
<reference evidence="8" key="1">
    <citation type="submission" date="2022-12" db="EMBL/GenBank/DDBJ databases">
        <authorList>
            <person name="Alioto T."/>
            <person name="Alioto T."/>
            <person name="Gomez Garrido J."/>
        </authorList>
    </citation>
    <scope>NUCLEOTIDE SEQUENCE</scope>
</reference>
<feature type="chain" id="PRO_5041409293" evidence="6">
    <location>
        <begin position="20"/>
        <end position="119"/>
    </location>
</feature>
<accession>A0AA35KMU3</accession>
<dbReference type="Proteomes" id="UP001178461">
    <property type="component" value="Chromosome 8"/>
</dbReference>
<dbReference type="SUPFAM" id="SSF57302">
    <property type="entry name" value="Snake toxin-like"/>
    <property type="match status" value="1"/>
</dbReference>
<evidence type="ECO:0000256" key="6">
    <source>
        <dbReference type="SAM" id="SignalP"/>
    </source>
</evidence>
<dbReference type="AlphaFoldDB" id="A0AA35KMU3"/>
<dbReference type="GO" id="GO:0005576">
    <property type="term" value="C:extracellular region"/>
    <property type="evidence" value="ECO:0007669"/>
    <property type="project" value="UniProtKB-SubCell"/>
</dbReference>
<protein>
    <submittedName>
        <fullName evidence="8">Phospholipase A2 inhibitor subunit gamma B-like</fullName>
    </submittedName>
</protein>
<comment type="subcellular location">
    <subcellularLocation>
        <location evidence="1">Secreted</location>
    </subcellularLocation>
</comment>
<feature type="signal peptide" evidence="6">
    <location>
        <begin position="1"/>
        <end position="19"/>
    </location>
</feature>
<keyword evidence="6" id="KW-0732">Signal</keyword>
<gene>
    <name evidence="8" type="ORF">PODLI_1B017528</name>
</gene>
<dbReference type="Pfam" id="PF02988">
    <property type="entry name" value="PLA2_inh"/>
    <property type="match status" value="1"/>
</dbReference>
<evidence type="ECO:0000313" key="9">
    <source>
        <dbReference type="Proteomes" id="UP001178461"/>
    </source>
</evidence>
<dbReference type="Gene3D" id="2.10.60.10">
    <property type="entry name" value="CD59"/>
    <property type="match status" value="1"/>
</dbReference>
<evidence type="ECO:0000259" key="7">
    <source>
        <dbReference type="Pfam" id="PF02988"/>
    </source>
</evidence>
<evidence type="ECO:0000256" key="1">
    <source>
        <dbReference type="ARBA" id="ARBA00004613"/>
    </source>
</evidence>
<keyword evidence="3" id="KW-0964">Secreted</keyword>
<keyword evidence="9" id="KW-1185">Reference proteome</keyword>
<proteinExistence type="inferred from homology"/>